<dbReference type="EMBL" id="ADZX01000211">
    <property type="protein sequence ID" value="EFK97413.1"/>
    <property type="molecule type" value="Genomic_DNA"/>
</dbReference>
<dbReference type="AlphaFoldDB" id="D9PGA1"/>
<dbReference type="Gene3D" id="2.60.120.560">
    <property type="entry name" value="Exo-inulinase, domain 1"/>
    <property type="match status" value="2"/>
</dbReference>
<organism evidence="1">
    <name type="scientific">sediment metagenome</name>
    <dbReference type="NCBI Taxonomy" id="749907"/>
    <lineage>
        <taxon>unclassified sequences</taxon>
        <taxon>metagenomes</taxon>
        <taxon>ecological metagenomes</taxon>
    </lineage>
</organism>
<proteinExistence type="predicted"/>
<name>D9PGA1_9ZZZZ</name>
<comment type="caution">
    <text evidence="1">The sequence shown here is derived from an EMBL/GenBank/DDBJ whole genome shotgun (WGS) entry which is preliminary data.</text>
</comment>
<feature type="non-terminal residue" evidence="1">
    <location>
        <position position="79"/>
    </location>
</feature>
<protein>
    <submittedName>
        <fullName evidence="1">Protein containing DUF1080</fullName>
    </submittedName>
</protein>
<reference evidence="1" key="2">
    <citation type="journal article" date="2011" name="Microb. Ecol.">
        <title>Taxonomic and Functional Metagenomic Profiling of the Microbial Community in the Anoxic Sediment of a Sub-saline Shallow Lake (Laguna de Carrizo, Central Spain).</title>
        <authorList>
            <person name="Ferrer M."/>
            <person name="Guazzaroni M.E."/>
            <person name="Richter M."/>
            <person name="Garcia-Salamanca A."/>
            <person name="Yarza P."/>
            <person name="Suarez-Suarez A."/>
            <person name="Solano J."/>
            <person name="Alcaide M."/>
            <person name="van Dillewijn P."/>
            <person name="Molina-Henares M.A."/>
            <person name="Lopez-Cortes N."/>
            <person name="Al-Ramahi Y."/>
            <person name="Guerrero C."/>
            <person name="Acosta A."/>
            <person name="de Eugenio L.I."/>
            <person name="Martinez V."/>
            <person name="Marques S."/>
            <person name="Rojo F."/>
            <person name="Santero E."/>
            <person name="Genilloud O."/>
            <person name="Perez-Perez J."/>
            <person name="Rossello-Mora R."/>
            <person name="Ramos J.L."/>
        </authorList>
    </citation>
    <scope>NUCLEOTIDE SEQUENCE</scope>
</reference>
<reference evidence="1" key="1">
    <citation type="submission" date="2010-07" db="EMBL/GenBank/DDBJ databases">
        <authorList>
            <consortium name="CONSOLIDER consortium CSD2007-00005"/>
            <person name="Guazzaroni M.-E."/>
            <person name="Richter M."/>
            <person name="Garcia-Salamanca A."/>
            <person name="Yarza P."/>
            <person name="Ferrer M."/>
        </authorList>
    </citation>
    <scope>NUCLEOTIDE SEQUENCE</scope>
</reference>
<accession>D9PGA1</accession>
<evidence type="ECO:0000313" key="1">
    <source>
        <dbReference type="EMBL" id="EFK97413.1"/>
    </source>
</evidence>
<gene>
    <name evidence="1" type="ORF">LDC_0548</name>
</gene>
<sequence>MDNYWNRSIPIFESGTIELQAHGNELAFRDIYVREINTKEIGLTQEEISEGFESLFNGRNLDGWQGNKTDYYADNGEMV</sequence>